<evidence type="ECO:0000256" key="2">
    <source>
        <dbReference type="ARBA" id="ARBA00009810"/>
    </source>
</evidence>
<dbReference type="InterPro" id="IPR010105">
    <property type="entry name" value="TonB_sidphr_rcpt"/>
</dbReference>
<evidence type="ECO:0000256" key="5">
    <source>
        <dbReference type="ARBA" id="ARBA00022496"/>
    </source>
</evidence>
<evidence type="ECO:0000256" key="9">
    <source>
        <dbReference type="ARBA" id="ARBA00023065"/>
    </source>
</evidence>
<evidence type="ECO:0000313" key="19">
    <source>
        <dbReference type="Proteomes" id="UP000027866"/>
    </source>
</evidence>
<evidence type="ECO:0000256" key="15">
    <source>
        <dbReference type="RuleBase" id="RU003357"/>
    </source>
</evidence>
<evidence type="ECO:0000256" key="4">
    <source>
        <dbReference type="ARBA" id="ARBA00022452"/>
    </source>
</evidence>
<dbReference type="CDD" id="cd01347">
    <property type="entry name" value="ligand_gated_channel"/>
    <property type="match status" value="1"/>
</dbReference>
<dbReference type="PANTHER" id="PTHR32552">
    <property type="entry name" value="FERRICHROME IRON RECEPTOR-RELATED"/>
    <property type="match status" value="1"/>
</dbReference>
<dbReference type="PROSITE" id="PS52016">
    <property type="entry name" value="TONB_DEPENDENT_REC_3"/>
    <property type="match status" value="1"/>
</dbReference>
<evidence type="ECO:0000256" key="7">
    <source>
        <dbReference type="ARBA" id="ARBA00022729"/>
    </source>
</evidence>
<dbReference type="Proteomes" id="UP000027866">
    <property type="component" value="Unassembled WGS sequence"/>
</dbReference>
<dbReference type="GO" id="GO:0009279">
    <property type="term" value="C:cell outer membrane"/>
    <property type="evidence" value="ECO:0007669"/>
    <property type="project" value="UniProtKB-SubCell"/>
</dbReference>
<dbReference type="GO" id="GO:0015344">
    <property type="term" value="F:siderophore uptake transmembrane transporter activity"/>
    <property type="evidence" value="ECO:0007669"/>
    <property type="project" value="TreeGrafter"/>
</dbReference>
<comment type="subcellular location">
    <subcellularLocation>
        <location evidence="1 14">Cell outer membrane</location>
        <topology evidence="1 14">Multi-pass membrane protein</topology>
    </subcellularLocation>
</comment>
<keyword evidence="10 15" id="KW-0798">TonB box</keyword>
<dbReference type="PANTHER" id="PTHR32552:SF68">
    <property type="entry name" value="FERRICHROME OUTER MEMBRANE TRANSPORTER_PHAGE RECEPTOR"/>
    <property type="match status" value="1"/>
</dbReference>
<comment type="similarity">
    <text evidence="2 14 15">Belongs to the TonB-dependent receptor family.</text>
</comment>
<keyword evidence="13 14" id="KW-0998">Cell outer membrane</keyword>
<gene>
    <name evidence="18" type="ORF">EH32_13520</name>
</gene>
<dbReference type="InterPro" id="IPR037066">
    <property type="entry name" value="Plug_dom_sf"/>
</dbReference>
<evidence type="ECO:0000256" key="14">
    <source>
        <dbReference type="PROSITE-ProRule" id="PRU01360"/>
    </source>
</evidence>
<protein>
    <submittedName>
        <fullName evidence="18">TonB-dependent receptor</fullName>
    </submittedName>
</protein>
<sequence>MACAAHAQDAEDRVDEKDDAPIIVTGKVSTFGATKSETPILETSRSVSVITNDEWRERGALTLDDTLNYTAGVVGDTFGFSTRGDFARVRGVNVPEYLDNIQVLFGFYNNARSDIFTLEQVEVLKGPASVLYGQGSPGGLINTVSKRARPDKTDSEVYVEYGTFDRAQVSADIGVDLSGDGTLTGRLVTLYRDAGTQVDFVNDDAFIVAPSITYDDGRTVMTLLANYTDRDSDTAHQFLPLAVTGCASDEVAISESAVCAGNIAQEVDPSLYVGEPGFNRYDTESFSLTGFLEHRFNDVLGFEGTARHRDNSADYRQTWVSFLGAGNPRVLPDGTAIARSWYDAPASSDQFAIDGRFRARFETGPIRHEVLAGINYQTVDTLLEAAFLSRPTAFNLLAPVYDGSEIPAQADFDAARGRSVNEIDSIGYYINNQMEIGDLVLNAGVRFDDLETGNGTTSQDDSATSVSFGALYRTPIGLNPYVSYAESFQAVVGNDQVTNEPLLPQEGEQIEVGLKFQPPGTRTYVTLAYFDIEQSNLPNPAGLPNAPSQQEGVAKIDGFELEAQTAIGDLYLDAAFSLLDTEDASGLRFPSVPEVQGSAWASWRPSSGALAGFVLGGGVRYAGGNESQGGAVVVETDGYTVFDGLIGYDFDRYSITLNARNLFDSEFYGTCLARGDCFPGEVRTIQVRAGVRF</sequence>
<dbReference type="EMBL" id="JMIX01000008">
    <property type="protein sequence ID" value="KEO92808.1"/>
    <property type="molecule type" value="Genomic_DNA"/>
</dbReference>
<proteinExistence type="inferred from homology"/>
<evidence type="ECO:0000313" key="18">
    <source>
        <dbReference type="EMBL" id="KEO92808.1"/>
    </source>
</evidence>
<evidence type="ECO:0000256" key="1">
    <source>
        <dbReference type="ARBA" id="ARBA00004571"/>
    </source>
</evidence>
<keyword evidence="4 14" id="KW-1134">Transmembrane beta strand</keyword>
<accession>A0A074MLS4</accession>
<dbReference type="Gene3D" id="2.170.130.10">
    <property type="entry name" value="TonB-dependent receptor, plug domain"/>
    <property type="match status" value="1"/>
</dbReference>
<evidence type="ECO:0000256" key="10">
    <source>
        <dbReference type="ARBA" id="ARBA00023077"/>
    </source>
</evidence>
<dbReference type="GO" id="GO:0038023">
    <property type="term" value="F:signaling receptor activity"/>
    <property type="evidence" value="ECO:0007669"/>
    <property type="project" value="InterPro"/>
</dbReference>
<keyword evidence="12 18" id="KW-0675">Receptor</keyword>
<evidence type="ECO:0000256" key="12">
    <source>
        <dbReference type="ARBA" id="ARBA00023170"/>
    </source>
</evidence>
<reference evidence="18 19" key="1">
    <citation type="submission" date="2014-04" db="EMBL/GenBank/DDBJ databases">
        <title>A comprehensive comparison of genomes of Erythrobacter spp. Strains.</title>
        <authorList>
            <person name="Zheng Q."/>
        </authorList>
    </citation>
    <scope>NUCLEOTIDE SEQUENCE [LARGE SCALE GENOMIC DNA]</scope>
    <source>
        <strain evidence="18 19">DSM 8509</strain>
    </source>
</reference>
<keyword evidence="6 14" id="KW-0812">Transmembrane</keyword>
<evidence type="ECO:0000256" key="8">
    <source>
        <dbReference type="ARBA" id="ARBA00023004"/>
    </source>
</evidence>
<keyword evidence="3 14" id="KW-0813">Transport</keyword>
<dbReference type="SUPFAM" id="SSF56935">
    <property type="entry name" value="Porins"/>
    <property type="match status" value="1"/>
</dbReference>
<keyword evidence="8" id="KW-0408">Iron</keyword>
<dbReference type="InterPro" id="IPR039426">
    <property type="entry name" value="TonB-dep_rcpt-like"/>
</dbReference>
<dbReference type="Gene3D" id="2.40.170.20">
    <property type="entry name" value="TonB-dependent receptor, beta-barrel domain"/>
    <property type="match status" value="1"/>
</dbReference>
<feature type="domain" description="TonB-dependent receptor plug" evidence="17">
    <location>
        <begin position="41"/>
        <end position="139"/>
    </location>
</feature>
<dbReference type="AlphaFoldDB" id="A0A074MLS4"/>
<evidence type="ECO:0000256" key="11">
    <source>
        <dbReference type="ARBA" id="ARBA00023136"/>
    </source>
</evidence>
<dbReference type="Pfam" id="PF07715">
    <property type="entry name" value="Plug"/>
    <property type="match status" value="1"/>
</dbReference>
<keyword evidence="11 14" id="KW-0472">Membrane</keyword>
<evidence type="ECO:0000256" key="3">
    <source>
        <dbReference type="ARBA" id="ARBA00022448"/>
    </source>
</evidence>
<comment type="caution">
    <text evidence="18">The sequence shown here is derived from an EMBL/GenBank/DDBJ whole genome shotgun (WGS) entry which is preliminary data.</text>
</comment>
<name>A0A074MLS4_9SPHN</name>
<keyword evidence="19" id="KW-1185">Reference proteome</keyword>
<keyword evidence="7" id="KW-0732">Signal</keyword>
<dbReference type="InterPro" id="IPR000531">
    <property type="entry name" value="Beta-barrel_TonB"/>
</dbReference>
<keyword evidence="5" id="KW-0410">Iron transport</keyword>
<dbReference type="NCBIfam" id="TIGR01783">
    <property type="entry name" value="TonB-siderophor"/>
    <property type="match status" value="1"/>
</dbReference>
<dbReference type="InterPro" id="IPR036942">
    <property type="entry name" value="Beta-barrel_TonB_sf"/>
</dbReference>
<dbReference type="Pfam" id="PF00593">
    <property type="entry name" value="TonB_dep_Rec_b-barrel"/>
    <property type="match status" value="1"/>
</dbReference>
<evidence type="ECO:0000259" key="17">
    <source>
        <dbReference type="Pfam" id="PF07715"/>
    </source>
</evidence>
<keyword evidence="9" id="KW-0406">Ion transport</keyword>
<feature type="domain" description="TonB-dependent receptor-like beta-barrel" evidence="16">
    <location>
        <begin position="274"/>
        <end position="662"/>
    </location>
</feature>
<evidence type="ECO:0000256" key="6">
    <source>
        <dbReference type="ARBA" id="ARBA00022692"/>
    </source>
</evidence>
<dbReference type="GO" id="GO:0015891">
    <property type="term" value="P:siderophore transport"/>
    <property type="evidence" value="ECO:0007669"/>
    <property type="project" value="InterPro"/>
</dbReference>
<organism evidence="18 19">
    <name type="scientific">Erythrobacter litoralis</name>
    <dbReference type="NCBI Taxonomy" id="39960"/>
    <lineage>
        <taxon>Bacteria</taxon>
        <taxon>Pseudomonadati</taxon>
        <taxon>Pseudomonadota</taxon>
        <taxon>Alphaproteobacteria</taxon>
        <taxon>Sphingomonadales</taxon>
        <taxon>Erythrobacteraceae</taxon>
        <taxon>Erythrobacter/Porphyrobacter group</taxon>
        <taxon>Erythrobacter</taxon>
    </lineage>
</organism>
<dbReference type="InterPro" id="IPR012910">
    <property type="entry name" value="Plug_dom"/>
</dbReference>
<evidence type="ECO:0000259" key="16">
    <source>
        <dbReference type="Pfam" id="PF00593"/>
    </source>
</evidence>
<evidence type="ECO:0000256" key="13">
    <source>
        <dbReference type="ARBA" id="ARBA00023237"/>
    </source>
</evidence>